<keyword evidence="1" id="KW-0677">Repeat</keyword>
<evidence type="ECO:0000256" key="2">
    <source>
        <dbReference type="PROSITE-ProRule" id="PRU00235"/>
    </source>
</evidence>
<dbReference type="InterPro" id="IPR051210">
    <property type="entry name" value="Ub_ligase/GEF_domain"/>
</dbReference>
<feature type="repeat" description="RCC1" evidence="2">
    <location>
        <begin position="37"/>
        <end position="89"/>
    </location>
</feature>
<evidence type="ECO:0000313" key="4">
    <source>
        <dbReference type="EMBL" id="OAE18343.1"/>
    </source>
</evidence>
<name>A0A176VCT6_MARPO</name>
<dbReference type="InterPro" id="IPR000408">
    <property type="entry name" value="Reg_chr_condens"/>
</dbReference>
<feature type="repeat" description="RCC1" evidence="2">
    <location>
        <begin position="291"/>
        <end position="342"/>
    </location>
</feature>
<dbReference type="Pfam" id="PF25390">
    <property type="entry name" value="WD40_RLD"/>
    <property type="match status" value="1"/>
</dbReference>
<evidence type="ECO:0000313" key="5">
    <source>
        <dbReference type="Proteomes" id="UP000077202"/>
    </source>
</evidence>
<comment type="caution">
    <text evidence="4">The sequence shown here is derived from an EMBL/GenBank/DDBJ whole genome shotgun (WGS) entry which is preliminary data.</text>
</comment>
<reference evidence="4" key="1">
    <citation type="submission" date="2016-03" db="EMBL/GenBank/DDBJ databases">
        <title>Mechanisms controlling the formation of the plant cell surface in tip-growing cells are functionally conserved among land plants.</title>
        <authorList>
            <person name="Honkanen S."/>
            <person name="Jones V.A."/>
            <person name="Morieri G."/>
            <person name="Champion C."/>
            <person name="Hetherington A.J."/>
            <person name="Kelly S."/>
            <person name="Saint-Marcoux D."/>
            <person name="Proust H."/>
            <person name="Prescott H."/>
            <person name="Dolan L."/>
        </authorList>
    </citation>
    <scope>NUCLEOTIDE SEQUENCE [LARGE SCALE GENOMIC DNA]</scope>
    <source>
        <tissue evidence="4">Whole gametophyte</tissue>
    </source>
</reference>
<protein>
    <recommendedName>
        <fullName evidence="3">RCC1-like domain-containing protein</fullName>
    </recommendedName>
</protein>
<dbReference type="PRINTS" id="PR00633">
    <property type="entry name" value="RCCNDNSATION"/>
</dbReference>
<dbReference type="Pfam" id="PF00415">
    <property type="entry name" value="RCC1"/>
    <property type="match status" value="1"/>
</dbReference>
<dbReference type="Gene3D" id="2.130.10.30">
    <property type="entry name" value="Regulator of chromosome condensation 1/beta-lactamase-inhibitor protein II"/>
    <property type="match status" value="3"/>
</dbReference>
<evidence type="ECO:0000256" key="1">
    <source>
        <dbReference type="ARBA" id="ARBA00022737"/>
    </source>
</evidence>
<feature type="repeat" description="RCC1" evidence="2">
    <location>
        <begin position="343"/>
        <end position="394"/>
    </location>
</feature>
<feature type="repeat" description="RCC1" evidence="2">
    <location>
        <begin position="234"/>
        <end position="290"/>
    </location>
</feature>
<dbReference type="AlphaFoldDB" id="A0A176VCT6"/>
<organism evidence="4 5">
    <name type="scientific">Marchantia polymorpha subsp. ruderalis</name>
    <dbReference type="NCBI Taxonomy" id="1480154"/>
    <lineage>
        <taxon>Eukaryota</taxon>
        <taxon>Viridiplantae</taxon>
        <taxon>Streptophyta</taxon>
        <taxon>Embryophyta</taxon>
        <taxon>Marchantiophyta</taxon>
        <taxon>Marchantiopsida</taxon>
        <taxon>Marchantiidae</taxon>
        <taxon>Marchantiales</taxon>
        <taxon>Marchantiaceae</taxon>
        <taxon>Marchantia</taxon>
    </lineage>
</organism>
<dbReference type="PANTHER" id="PTHR22870:SF408">
    <property type="entry name" value="OS09G0560450 PROTEIN"/>
    <property type="match status" value="1"/>
</dbReference>
<gene>
    <name evidence="4" type="ORF">AXG93_2727s1090</name>
</gene>
<evidence type="ECO:0000259" key="3">
    <source>
        <dbReference type="Pfam" id="PF25390"/>
    </source>
</evidence>
<dbReference type="PROSITE" id="PS00626">
    <property type="entry name" value="RCC1_2"/>
    <property type="match status" value="2"/>
</dbReference>
<feature type="repeat" description="RCC1" evidence="2">
    <location>
        <begin position="181"/>
        <end position="233"/>
    </location>
</feature>
<dbReference type="InterPro" id="IPR058923">
    <property type="entry name" value="RCC1-like_dom"/>
</dbReference>
<dbReference type="PANTHER" id="PTHR22870">
    <property type="entry name" value="REGULATOR OF CHROMOSOME CONDENSATION"/>
    <property type="match status" value="1"/>
</dbReference>
<feature type="repeat" description="RCC1" evidence="2">
    <location>
        <begin position="131"/>
        <end position="180"/>
    </location>
</feature>
<dbReference type="PROSITE" id="PS50012">
    <property type="entry name" value="RCC1_3"/>
    <property type="match status" value="7"/>
</dbReference>
<feature type="domain" description="RCC1-like" evidence="3">
    <location>
        <begin position="164"/>
        <end position="448"/>
    </location>
</feature>
<proteinExistence type="predicted"/>
<dbReference type="InterPro" id="IPR009091">
    <property type="entry name" value="RCC1/BLIP-II"/>
</dbReference>
<sequence>MALSSSAQRWFSGCRGFRRHLSSNSHSGVAIEERSELKLWVWGKGEVGQLGIGDEETRRSPAAVDSVALPNSAVLATTQGCLTVPPSTDMIQFTRGNDPSDNTSTRHVSTEQDRQVGIACGLFHSGLWTSGNVWLWGKGGGGRLGLGSEQSQYSPTQLPGLTDVKSLVLGGLHSVAVTNGGSVYTWGFGGFGALGHGSYSKEFSPRRLIGEDWMDNVVHVSAGGSHTAAITSSGELYTWGRDEGEGRLGHGRAVDMDEGALSTPLKVQDLNVPVSAVACGGFCTMSLTPDGQLWSWGGNSNYELGRGDRRDDWRPKPIPALQNTRIVQVACGGYHAAALTEDGNVLTWGHGGHGQLGHGGLESSKVPSFVESLGNQRVVSIACGGAWTAAVTESGELYTWGKNRDSQLGIPGLMDAQMAPALVETGEESKQESMRVIGVCAGSTHGMCLVRVGKT</sequence>
<feature type="repeat" description="RCC1" evidence="2">
    <location>
        <begin position="395"/>
        <end position="452"/>
    </location>
</feature>
<accession>A0A176VCT6</accession>
<keyword evidence="5" id="KW-1185">Reference proteome</keyword>
<dbReference type="Proteomes" id="UP000077202">
    <property type="component" value="Unassembled WGS sequence"/>
</dbReference>
<dbReference type="SUPFAM" id="SSF50985">
    <property type="entry name" value="RCC1/BLIP-II"/>
    <property type="match status" value="2"/>
</dbReference>
<dbReference type="EMBL" id="LVLJ01004076">
    <property type="protein sequence ID" value="OAE18343.1"/>
    <property type="molecule type" value="Genomic_DNA"/>
</dbReference>